<dbReference type="PANTHER" id="PTHR10416:SF0">
    <property type="entry name" value="DNA POLYMERASE DELTA SUBUNIT 2"/>
    <property type="match status" value="1"/>
</dbReference>
<comment type="catalytic activity">
    <reaction evidence="9">
        <text>DNA(n) + a 2'-deoxyribonucleoside 5'-triphosphate = DNA(n+1) + diphosphate</text>
        <dbReference type="Rhea" id="RHEA:22508"/>
        <dbReference type="Rhea" id="RHEA-COMP:17339"/>
        <dbReference type="Rhea" id="RHEA-COMP:17340"/>
        <dbReference type="ChEBI" id="CHEBI:33019"/>
        <dbReference type="ChEBI" id="CHEBI:61560"/>
        <dbReference type="ChEBI" id="CHEBI:173112"/>
        <dbReference type="EC" id="2.7.7.7"/>
    </reaction>
</comment>
<evidence type="ECO:0000313" key="13">
    <source>
        <dbReference type="EMBL" id="TPX48921.1"/>
    </source>
</evidence>
<accession>A0A507DC10</accession>
<evidence type="ECO:0000256" key="7">
    <source>
        <dbReference type="ARBA" id="ARBA00022932"/>
    </source>
</evidence>
<dbReference type="VEuPathDB" id="FungiDB:SeMB42_g06014"/>
<organism evidence="13 15">
    <name type="scientific">Synchytrium endobioticum</name>
    <dbReference type="NCBI Taxonomy" id="286115"/>
    <lineage>
        <taxon>Eukaryota</taxon>
        <taxon>Fungi</taxon>
        <taxon>Fungi incertae sedis</taxon>
        <taxon>Chytridiomycota</taxon>
        <taxon>Chytridiomycota incertae sedis</taxon>
        <taxon>Chytridiomycetes</taxon>
        <taxon>Synchytriales</taxon>
        <taxon>Synchytriaceae</taxon>
        <taxon>Synchytrium</taxon>
    </lineage>
</organism>
<proteinExistence type="inferred from homology"/>
<dbReference type="GO" id="GO:0006273">
    <property type="term" value="P:lagging strand elongation"/>
    <property type="evidence" value="ECO:0007669"/>
    <property type="project" value="UniProtKB-ARBA"/>
</dbReference>
<dbReference type="GO" id="GO:0006281">
    <property type="term" value="P:DNA repair"/>
    <property type="evidence" value="ECO:0007669"/>
    <property type="project" value="UniProtKB-ARBA"/>
</dbReference>
<comment type="similarity">
    <text evidence="2">Belongs to the DNA polymerase delta/II small subunit family.</text>
</comment>
<dbReference type="AlphaFoldDB" id="A0A507DC10"/>
<evidence type="ECO:0000313" key="14">
    <source>
        <dbReference type="Proteomes" id="UP000317494"/>
    </source>
</evidence>
<dbReference type="GO" id="GO:0003887">
    <property type="term" value="F:DNA-directed DNA polymerase activity"/>
    <property type="evidence" value="ECO:0007669"/>
    <property type="project" value="UniProtKB-KW"/>
</dbReference>
<evidence type="ECO:0000256" key="9">
    <source>
        <dbReference type="ARBA" id="ARBA00049244"/>
    </source>
</evidence>
<name>A0A507DC10_9FUNG</name>
<reference evidence="14 15" key="1">
    <citation type="journal article" date="2019" name="Sci. Rep.">
        <title>Comparative genomics of chytrid fungi reveal insights into the obligate biotrophic and pathogenic lifestyle of Synchytrium endobioticum.</title>
        <authorList>
            <person name="van de Vossenberg B.T.L.H."/>
            <person name="Warris S."/>
            <person name="Nguyen H.D.T."/>
            <person name="van Gent-Pelzer M.P.E."/>
            <person name="Joly D.L."/>
            <person name="van de Geest H.C."/>
            <person name="Bonants P.J.M."/>
            <person name="Smith D.S."/>
            <person name="Levesque C.A."/>
            <person name="van der Lee T.A.J."/>
        </authorList>
    </citation>
    <scope>NUCLEOTIDE SEQUENCE [LARGE SCALE GENOMIC DNA]</scope>
    <source>
        <strain evidence="13 15">LEV6574</strain>
        <strain evidence="12 14">MB42</strain>
    </source>
</reference>
<dbReference type="GO" id="GO:0043625">
    <property type="term" value="C:delta DNA polymerase complex"/>
    <property type="evidence" value="ECO:0007669"/>
    <property type="project" value="TreeGrafter"/>
</dbReference>
<dbReference type="Gene3D" id="2.40.50.430">
    <property type="match status" value="1"/>
</dbReference>
<keyword evidence="4" id="KW-0808">Transferase</keyword>
<keyword evidence="5" id="KW-0548">Nucleotidyltransferase</keyword>
<comment type="subcellular location">
    <subcellularLocation>
        <location evidence="1">Nucleus</location>
    </subcellularLocation>
</comment>
<dbReference type="InterPro" id="IPR024826">
    <property type="entry name" value="DNA_pol_delta/II_ssu"/>
</dbReference>
<dbReference type="Pfam" id="PF04042">
    <property type="entry name" value="DNA_pol_E_B"/>
    <property type="match status" value="1"/>
</dbReference>
<evidence type="ECO:0000259" key="11">
    <source>
        <dbReference type="Pfam" id="PF18018"/>
    </source>
</evidence>
<evidence type="ECO:0000256" key="8">
    <source>
        <dbReference type="ARBA" id="ARBA00023242"/>
    </source>
</evidence>
<evidence type="ECO:0000313" key="15">
    <source>
        <dbReference type="Proteomes" id="UP000320475"/>
    </source>
</evidence>
<evidence type="ECO:0000313" key="12">
    <source>
        <dbReference type="EMBL" id="TPX40415.1"/>
    </source>
</evidence>
<keyword evidence="8" id="KW-0539">Nucleus</keyword>
<dbReference type="InterPro" id="IPR041863">
    <property type="entry name" value="PolD2_C"/>
</dbReference>
<evidence type="ECO:0000256" key="2">
    <source>
        <dbReference type="ARBA" id="ARBA00006035"/>
    </source>
</evidence>
<dbReference type="Pfam" id="PF18018">
    <property type="entry name" value="DNA_pol_D_N"/>
    <property type="match status" value="1"/>
</dbReference>
<keyword evidence="7 13" id="KW-0239">DNA-directed DNA polymerase</keyword>
<dbReference type="InterPro" id="IPR007185">
    <property type="entry name" value="DNA_pol_a/d/e_bsu"/>
</dbReference>
<gene>
    <name evidence="13" type="ORF">SeLEV6574_g01778</name>
    <name evidence="12" type="ORF">SeMB42_g06014</name>
</gene>
<keyword evidence="6" id="KW-0235">DNA replication</keyword>
<protein>
    <recommendedName>
        <fullName evidence="3">DNA-directed DNA polymerase</fullName>
        <ecNumber evidence="3">2.7.7.7</ecNumber>
    </recommendedName>
</protein>
<dbReference type="EMBL" id="QEAN01000314">
    <property type="protein sequence ID" value="TPX40415.1"/>
    <property type="molecule type" value="Genomic_DNA"/>
</dbReference>
<dbReference type="Gene3D" id="3.60.21.50">
    <property type="match status" value="1"/>
</dbReference>
<evidence type="ECO:0000256" key="3">
    <source>
        <dbReference type="ARBA" id="ARBA00012417"/>
    </source>
</evidence>
<dbReference type="Proteomes" id="UP000320475">
    <property type="component" value="Unassembled WGS sequence"/>
</dbReference>
<dbReference type="GO" id="GO:0003677">
    <property type="term" value="F:DNA binding"/>
    <property type="evidence" value="ECO:0007669"/>
    <property type="project" value="InterPro"/>
</dbReference>
<feature type="domain" description="DNA polymerase alpha/delta/epsilon subunit B" evidence="10">
    <location>
        <begin position="204"/>
        <end position="418"/>
    </location>
</feature>
<dbReference type="EC" id="2.7.7.7" evidence="3"/>
<dbReference type="InterPro" id="IPR040663">
    <property type="entry name" value="DNA_pol_D_N"/>
</dbReference>
<evidence type="ECO:0000256" key="5">
    <source>
        <dbReference type="ARBA" id="ARBA00022695"/>
    </source>
</evidence>
<evidence type="ECO:0000256" key="6">
    <source>
        <dbReference type="ARBA" id="ARBA00022705"/>
    </source>
</evidence>
<dbReference type="EMBL" id="QEAM01000043">
    <property type="protein sequence ID" value="TPX48921.1"/>
    <property type="molecule type" value="Genomic_DNA"/>
</dbReference>
<dbReference type="OrthoDB" id="3763at2759"/>
<dbReference type="PANTHER" id="PTHR10416">
    <property type="entry name" value="DNA POLYMERASE DELTA SUBUNIT 2"/>
    <property type="match status" value="1"/>
</dbReference>
<keyword evidence="14" id="KW-1185">Reference proteome</keyword>
<dbReference type="FunFam" id="2.40.50.430:FF:000002">
    <property type="entry name" value="DNA polymerase delta subunit"/>
    <property type="match status" value="1"/>
</dbReference>
<feature type="domain" description="DNA polymerase delta subunit OB-fold" evidence="11">
    <location>
        <begin position="46"/>
        <end position="180"/>
    </location>
</feature>
<dbReference type="Proteomes" id="UP000317494">
    <property type="component" value="Unassembled WGS sequence"/>
</dbReference>
<dbReference type="CDD" id="cd07387">
    <property type="entry name" value="MPP_PolD2_C"/>
    <property type="match status" value="1"/>
</dbReference>
<evidence type="ECO:0000256" key="4">
    <source>
        <dbReference type="ARBA" id="ARBA00022679"/>
    </source>
</evidence>
<sequence>MTLDSDVVMTMTTDRLDPDQTLQRRQASYTSQDGLYRIAERSYSQQYAGLYFSRLSMLAPRVKRAAQHKWSQSAPNALFVDKVLDVEPNQPSWVLGTLYKDMPLKPNILDEVAADYWVGVPPPREKYTSDKDKVVVEDYSGRLRLRLTAAMMSSCIWITGVIAAVLGTLTADGEFEVVDVTFAGADAPAPIPVRPPDSRRNLMALVSGISLGDAATSPTMLRMMIDFLTGELGEIADQVTNADISRVIIAGNSIIRPKTSEEEPRGKKNALDNAAVNAVFDAISTLDELLAELCDTVAVDLMPGKTDPTTSALPQQPMHAAVVRNASRCSTFSSCTNPHSFVIEGVSVLGTSGENLDDIYRFVESKERMAMTESFLSWGHIAPTCPDTLWCFPYKSEDPFVIQCRPHVFFIGNQPRFETKLVQGPSGQSTRIVLLPWFASTGTIALVDLDTLECFPVCFGV</sequence>
<evidence type="ECO:0000259" key="10">
    <source>
        <dbReference type="Pfam" id="PF04042"/>
    </source>
</evidence>
<comment type="caution">
    <text evidence="13">The sequence shown here is derived from an EMBL/GenBank/DDBJ whole genome shotgun (WGS) entry which is preliminary data.</text>
</comment>
<evidence type="ECO:0000256" key="1">
    <source>
        <dbReference type="ARBA" id="ARBA00004123"/>
    </source>
</evidence>
<dbReference type="STRING" id="286115.A0A507DC10"/>